<evidence type="ECO:0000256" key="2">
    <source>
        <dbReference type="ARBA" id="ARBA00005748"/>
    </source>
</evidence>
<feature type="chain" id="PRO_5035455978" description="Nuclear envelope integral membrane protein 1" evidence="10">
    <location>
        <begin position="21"/>
        <end position="417"/>
    </location>
</feature>
<keyword evidence="6 9" id="KW-0472">Membrane</keyword>
<sequence>MEFNGCFLLLIIFVVTKVNSLPYDVHWLSGPATIERDIQPLKQTVDVYCYTGTPKNLFTLWQTVKFHIKIKNDEFSQYFGDNPEQVYKDYKDDSYGWAVVNPFQKKSYKTVSLDLFTPTCMAINTKQKHSIELHIQRVDIWRVFMMVIGITLIYASRSLSANPVFFYICGIVIGVSASFMVLVYYISKFLPRKTLTYGILIGGWTVGVYLFQQIWENMRSIVTSYQSYIFWYTLLVGFISFLVCYRIGPPKNERSKNIVMWTLQGIGVFVIFFSSQYHEASAAVTIITLGTKYFPKSLLYAIQGYWLRKFPPKPRLLSNEEYYEQGARETRRALDALRQHCSSPDCKQWSIMLKLHDAKRNTSRFASFVEGNSHLSDDEVLDYESYAFSMERAKPVANSTRNLEISDDDSSEYNDDD</sequence>
<proteinExistence type="inferred from homology"/>
<protein>
    <recommendedName>
        <fullName evidence="13">Nuclear envelope integral membrane protein 1</fullName>
    </recommendedName>
</protein>
<feature type="signal peptide" evidence="10">
    <location>
        <begin position="1"/>
        <end position="20"/>
    </location>
</feature>
<keyword evidence="3 9" id="KW-0812">Transmembrane</keyword>
<feature type="transmembrane region" description="Helical" evidence="9">
    <location>
        <begin position="194"/>
        <end position="215"/>
    </location>
</feature>
<evidence type="ECO:0000256" key="10">
    <source>
        <dbReference type="SAM" id="SignalP"/>
    </source>
</evidence>
<dbReference type="EMBL" id="OV170225">
    <property type="protein sequence ID" value="CAH0725341.1"/>
    <property type="molecule type" value="Genomic_DNA"/>
</dbReference>
<evidence type="ECO:0000256" key="5">
    <source>
        <dbReference type="ARBA" id="ARBA00022989"/>
    </source>
</evidence>
<evidence type="ECO:0008006" key="13">
    <source>
        <dbReference type="Google" id="ProtNLM"/>
    </source>
</evidence>
<keyword evidence="4 10" id="KW-0732">Signal</keyword>
<evidence type="ECO:0000313" key="12">
    <source>
        <dbReference type="Proteomes" id="UP000838878"/>
    </source>
</evidence>
<dbReference type="InterPro" id="IPR019358">
    <property type="entry name" value="NEMP_fam"/>
</dbReference>
<dbReference type="GO" id="GO:0005637">
    <property type="term" value="C:nuclear inner membrane"/>
    <property type="evidence" value="ECO:0007669"/>
    <property type="project" value="UniProtKB-SubCell"/>
</dbReference>
<dbReference type="PANTHER" id="PTHR13598:SF1">
    <property type="entry name" value="AT07567P-RELATED"/>
    <property type="match status" value="1"/>
</dbReference>
<name>A0A8J9YGK7_9NEOP</name>
<keyword evidence="5 9" id="KW-1133">Transmembrane helix</keyword>
<dbReference type="AlphaFoldDB" id="A0A8J9YGK7"/>
<feature type="non-terminal residue" evidence="11">
    <location>
        <position position="417"/>
    </location>
</feature>
<evidence type="ECO:0000256" key="7">
    <source>
        <dbReference type="ARBA" id="ARBA00023242"/>
    </source>
</evidence>
<dbReference type="OrthoDB" id="509138at2759"/>
<keyword evidence="7" id="KW-0539">Nucleus</keyword>
<evidence type="ECO:0000256" key="9">
    <source>
        <dbReference type="SAM" id="Phobius"/>
    </source>
</evidence>
<evidence type="ECO:0000313" key="11">
    <source>
        <dbReference type="EMBL" id="CAH0725341.1"/>
    </source>
</evidence>
<dbReference type="PANTHER" id="PTHR13598">
    <property type="entry name" value="AT07567P-RELATED"/>
    <property type="match status" value="1"/>
</dbReference>
<evidence type="ECO:0000256" key="1">
    <source>
        <dbReference type="ARBA" id="ARBA00004575"/>
    </source>
</evidence>
<evidence type="ECO:0000256" key="6">
    <source>
        <dbReference type="ARBA" id="ARBA00023136"/>
    </source>
</evidence>
<evidence type="ECO:0000256" key="8">
    <source>
        <dbReference type="SAM" id="MobiDB-lite"/>
    </source>
</evidence>
<feature type="transmembrane region" description="Helical" evidence="9">
    <location>
        <begin position="258"/>
        <end position="277"/>
    </location>
</feature>
<dbReference type="Pfam" id="PF10225">
    <property type="entry name" value="NEMP"/>
    <property type="match status" value="1"/>
</dbReference>
<feature type="compositionally biased region" description="Acidic residues" evidence="8">
    <location>
        <begin position="405"/>
        <end position="417"/>
    </location>
</feature>
<comment type="subcellular location">
    <subcellularLocation>
        <location evidence="1">Nucleus inner membrane</location>
        <topology evidence="1">Multi-pass membrane protein</topology>
        <orientation evidence="1">Nucleoplasmic side</orientation>
    </subcellularLocation>
</comment>
<evidence type="ECO:0000256" key="4">
    <source>
        <dbReference type="ARBA" id="ARBA00022729"/>
    </source>
</evidence>
<keyword evidence="12" id="KW-1185">Reference proteome</keyword>
<feature type="transmembrane region" description="Helical" evidence="9">
    <location>
        <begin position="227"/>
        <end position="246"/>
    </location>
</feature>
<evidence type="ECO:0000256" key="3">
    <source>
        <dbReference type="ARBA" id="ARBA00022692"/>
    </source>
</evidence>
<feature type="region of interest" description="Disordered" evidence="8">
    <location>
        <begin position="398"/>
        <end position="417"/>
    </location>
</feature>
<gene>
    <name evidence="11" type="ORF">BINO364_LOCUS10930</name>
</gene>
<reference evidence="11" key="1">
    <citation type="submission" date="2021-12" db="EMBL/GenBank/DDBJ databases">
        <authorList>
            <person name="Martin H S."/>
        </authorList>
    </citation>
    <scope>NUCLEOTIDE SEQUENCE</scope>
</reference>
<accession>A0A8J9YGK7</accession>
<organism evidence="11 12">
    <name type="scientific">Brenthis ino</name>
    <name type="common">lesser marbled fritillary</name>
    <dbReference type="NCBI Taxonomy" id="405034"/>
    <lineage>
        <taxon>Eukaryota</taxon>
        <taxon>Metazoa</taxon>
        <taxon>Ecdysozoa</taxon>
        <taxon>Arthropoda</taxon>
        <taxon>Hexapoda</taxon>
        <taxon>Insecta</taxon>
        <taxon>Pterygota</taxon>
        <taxon>Neoptera</taxon>
        <taxon>Endopterygota</taxon>
        <taxon>Lepidoptera</taxon>
        <taxon>Glossata</taxon>
        <taxon>Ditrysia</taxon>
        <taxon>Papilionoidea</taxon>
        <taxon>Nymphalidae</taxon>
        <taxon>Heliconiinae</taxon>
        <taxon>Argynnini</taxon>
        <taxon>Brenthis</taxon>
    </lineage>
</organism>
<dbReference type="Proteomes" id="UP000838878">
    <property type="component" value="Chromosome 5"/>
</dbReference>
<comment type="similarity">
    <text evidence="2">Belongs to the NEMP family.</text>
</comment>
<feature type="transmembrane region" description="Helical" evidence="9">
    <location>
        <begin position="164"/>
        <end position="187"/>
    </location>
</feature>